<reference evidence="2 3" key="1">
    <citation type="submission" date="2024-04" db="EMBL/GenBank/DDBJ databases">
        <title>Tritrichomonas musculus Genome.</title>
        <authorList>
            <person name="Alves-Ferreira E."/>
            <person name="Grigg M."/>
            <person name="Lorenzi H."/>
            <person name="Galac M."/>
        </authorList>
    </citation>
    <scope>NUCLEOTIDE SEQUENCE [LARGE SCALE GENOMIC DNA]</scope>
    <source>
        <strain evidence="2 3">EAF2021</strain>
    </source>
</reference>
<feature type="compositionally biased region" description="Acidic residues" evidence="1">
    <location>
        <begin position="215"/>
        <end position="225"/>
    </location>
</feature>
<feature type="region of interest" description="Disordered" evidence="1">
    <location>
        <begin position="346"/>
        <end position="374"/>
    </location>
</feature>
<dbReference type="EMBL" id="JAPFFF010000009">
    <property type="protein sequence ID" value="KAK8883313.1"/>
    <property type="molecule type" value="Genomic_DNA"/>
</dbReference>
<evidence type="ECO:0008006" key="4">
    <source>
        <dbReference type="Google" id="ProtNLM"/>
    </source>
</evidence>
<dbReference type="PROSITE" id="PS50096">
    <property type="entry name" value="IQ"/>
    <property type="match status" value="1"/>
</dbReference>
<protein>
    <recommendedName>
        <fullName evidence="4">IQ calmodulin-binding motif family protein</fullName>
    </recommendedName>
</protein>
<feature type="compositionally biased region" description="Polar residues" evidence="1">
    <location>
        <begin position="349"/>
        <end position="367"/>
    </location>
</feature>
<accession>A0ABR2JWW2</accession>
<comment type="caution">
    <text evidence="2">The sequence shown here is derived from an EMBL/GenBank/DDBJ whole genome shotgun (WGS) entry which is preliminary data.</text>
</comment>
<keyword evidence="3" id="KW-1185">Reference proteome</keyword>
<organism evidence="2 3">
    <name type="scientific">Tritrichomonas musculus</name>
    <dbReference type="NCBI Taxonomy" id="1915356"/>
    <lineage>
        <taxon>Eukaryota</taxon>
        <taxon>Metamonada</taxon>
        <taxon>Parabasalia</taxon>
        <taxon>Tritrichomonadida</taxon>
        <taxon>Tritrichomonadidae</taxon>
        <taxon>Tritrichomonas</taxon>
    </lineage>
</organism>
<proteinExistence type="predicted"/>
<dbReference type="Proteomes" id="UP001470230">
    <property type="component" value="Unassembled WGS sequence"/>
</dbReference>
<sequence>MRLTKTLQFELNQYSERIKILQTENKRLRSLLSALNDYEDGSYASPLLVQHFQSELSSISDTINKRAVRLNNLETKVKSTRLTIGSDLPAQGEKARLLNENNHLIDFAFQQEQISAVELSKLRILHDLRDLCKYKRYVQYLTEGKSIDFNNEEEEIKNKKKQIENLKKAIEYEKFRILSMQAPQFEINEAATLIQKHWRGFYQRNNKDKYKNEVMTEEFESETEGTADYNQDSSNDHPEEYSDNNDKCNDDNSIFEVTGVSNPEKEENFDFNNTPADAFDSHKNQDQDQTTVSYNKFPKKSPKRNNTARIEDLMEKSHFEESERNKIDKRKQILDKPLEERKKIKENNLNENQIATTLDQQNNQKGEPQNKCDQKLNKKDTITINRKNDTVRKLKLELLDQPSNNNNVQSPLNIKTYMSD</sequence>
<evidence type="ECO:0000256" key="1">
    <source>
        <dbReference type="SAM" id="MobiDB-lite"/>
    </source>
</evidence>
<evidence type="ECO:0000313" key="3">
    <source>
        <dbReference type="Proteomes" id="UP001470230"/>
    </source>
</evidence>
<evidence type="ECO:0000313" key="2">
    <source>
        <dbReference type="EMBL" id="KAK8883313.1"/>
    </source>
</evidence>
<name>A0ABR2JWW2_9EUKA</name>
<feature type="region of interest" description="Disordered" evidence="1">
    <location>
        <begin position="215"/>
        <end position="305"/>
    </location>
</feature>
<feature type="compositionally biased region" description="Basic and acidic residues" evidence="1">
    <location>
        <begin position="234"/>
        <end position="250"/>
    </location>
</feature>
<gene>
    <name evidence="2" type="ORF">M9Y10_045963</name>
</gene>